<name>W4M3U2_9BACT</name>
<dbReference type="GO" id="GO:0003677">
    <property type="term" value="F:DNA binding"/>
    <property type="evidence" value="ECO:0007669"/>
    <property type="project" value="InterPro"/>
</dbReference>
<proteinExistence type="predicted"/>
<dbReference type="HOGENOM" id="CLU_1412892_0_0_7"/>
<evidence type="ECO:0000313" key="2">
    <source>
        <dbReference type="EMBL" id="ETX04636.1"/>
    </source>
</evidence>
<dbReference type="Proteomes" id="UP000019140">
    <property type="component" value="Unassembled WGS sequence"/>
</dbReference>
<gene>
    <name evidence="2" type="ORF">ETSY2_27725</name>
</gene>
<dbReference type="GO" id="GO:0006310">
    <property type="term" value="P:DNA recombination"/>
    <property type="evidence" value="ECO:0007669"/>
    <property type="project" value="UniProtKB-KW"/>
</dbReference>
<dbReference type="Gene3D" id="1.10.443.10">
    <property type="entry name" value="Intergrase catalytic core"/>
    <property type="match status" value="1"/>
</dbReference>
<keyword evidence="1" id="KW-0233">DNA recombination</keyword>
<dbReference type="SUPFAM" id="SSF56349">
    <property type="entry name" value="DNA breaking-rejoining enzymes"/>
    <property type="match status" value="1"/>
</dbReference>
<evidence type="ECO:0008006" key="4">
    <source>
        <dbReference type="Google" id="ProtNLM"/>
    </source>
</evidence>
<dbReference type="InterPro" id="IPR013762">
    <property type="entry name" value="Integrase-like_cat_sf"/>
</dbReference>
<protein>
    <recommendedName>
        <fullName evidence="4">Tyr recombinase domain-containing protein</fullName>
    </recommendedName>
</protein>
<dbReference type="EMBL" id="AZHX01001175">
    <property type="protein sequence ID" value="ETX04636.1"/>
    <property type="molecule type" value="Genomic_DNA"/>
</dbReference>
<evidence type="ECO:0000256" key="1">
    <source>
        <dbReference type="ARBA" id="ARBA00023172"/>
    </source>
</evidence>
<keyword evidence="3" id="KW-1185">Reference proteome</keyword>
<dbReference type="AlphaFoldDB" id="W4M3U2"/>
<comment type="caution">
    <text evidence="2">The sequence shown here is derived from an EMBL/GenBank/DDBJ whole genome shotgun (WGS) entry which is preliminary data.</text>
</comment>
<dbReference type="GO" id="GO:0015074">
    <property type="term" value="P:DNA integration"/>
    <property type="evidence" value="ECO:0007669"/>
    <property type="project" value="InterPro"/>
</dbReference>
<reference evidence="2 3" key="1">
    <citation type="journal article" date="2014" name="Nature">
        <title>An environmental bacterial taxon with a large and distinct metabolic repertoire.</title>
        <authorList>
            <person name="Wilson M.C."/>
            <person name="Mori T."/>
            <person name="Ruckert C."/>
            <person name="Uria A.R."/>
            <person name="Helf M.J."/>
            <person name="Takada K."/>
            <person name="Gernert C."/>
            <person name="Steffens U.A."/>
            <person name="Heycke N."/>
            <person name="Schmitt S."/>
            <person name="Rinke C."/>
            <person name="Helfrich E.J."/>
            <person name="Brachmann A.O."/>
            <person name="Gurgui C."/>
            <person name="Wakimoto T."/>
            <person name="Kracht M."/>
            <person name="Crusemann M."/>
            <person name="Hentschel U."/>
            <person name="Abe I."/>
            <person name="Matsunaga S."/>
            <person name="Kalinowski J."/>
            <person name="Takeyama H."/>
            <person name="Piel J."/>
        </authorList>
    </citation>
    <scope>NUCLEOTIDE SEQUENCE [LARGE SCALE GENOMIC DNA]</scope>
    <source>
        <strain evidence="3">TSY2</strain>
    </source>
</reference>
<organism evidence="2 3">
    <name type="scientific">Candidatus Entotheonella gemina</name>
    <dbReference type="NCBI Taxonomy" id="1429439"/>
    <lineage>
        <taxon>Bacteria</taxon>
        <taxon>Pseudomonadati</taxon>
        <taxon>Nitrospinota/Tectimicrobiota group</taxon>
        <taxon>Candidatus Tectimicrobiota</taxon>
        <taxon>Candidatus Entotheonellia</taxon>
        <taxon>Candidatus Entotheonellales</taxon>
        <taxon>Candidatus Entotheonellaceae</taxon>
        <taxon>Candidatus Entotheonella</taxon>
    </lineage>
</organism>
<dbReference type="InterPro" id="IPR011010">
    <property type="entry name" value="DNA_brk_join_enz"/>
</dbReference>
<evidence type="ECO:0000313" key="3">
    <source>
        <dbReference type="Proteomes" id="UP000019140"/>
    </source>
</evidence>
<accession>W4M3U2</accession>
<sequence>MSFAEGQNPNRPKTGSKIKVEPIRTKTAIDHIKKILCDRPRNSCLFTFGMNTAYQANELLSIRLEQVRHLDVGDALDLKHSKTRQYRLVTLNRASVEAIRYDLRHDPHLPHADDDAHRFYNRFGAVLTVPTLTNMVKTWCQAVRLKDNLDTHPLSEGHVDDPPVWRRPSDVQLKSSGRCHGKPCRAAQLRTG</sequence>